<dbReference type="EMBL" id="JAIVEX010000001">
    <property type="protein sequence ID" value="MDB0520021.1"/>
    <property type="molecule type" value="Genomic_DNA"/>
</dbReference>
<dbReference type="Proteomes" id="UP001143674">
    <property type="component" value="Unassembled WGS sequence"/>
</dbReference>
<protein>
    <submittedName>
        <fullName evidence="1">Uncharacterized protein</fullName>
    </submittedName>
</protein>
<accession>A0AAE3V2P5</accession>
<comment type="caution">
    <text evidence="1">The sequence shown here is derived from an EMBL/GenBank/DDBJ whole genome shotgun (WGS) entry which is preliminary data.</text>
</comment>
<evidence type="ECO:0000313" key="2">
    <source>
        <dbReference type="Proteomes" id="UP001143674"/>
    </source>
</evidence>
<gene>
    <name evidence="1" type="ORF">LBW55_00125</name>
</gene>
<dbReference type="RefSeq" id="WP_155282214.1">
    <property type="nucleotide sequence ID" value="NZ_CDLX01000001.1"/>
</dbReference>
<evidence type="ECO:0000313" key="1">
    <source>
        <dbReference type="EMBL" id="MDB0520021.1"/>
    </source>
</evidence>
<organism evidence="1 2">
    <name type="scientific">Ralstonia solanacearum</name>
    <name type="common">Pseudomonas solanacearum</name>
    <dbReference type="NCBI Taxonomy" id="305"/>
    <lineage>
        <taxon>Bacteria</taxon>
        <taxon>Pseudomonadati</taxon>
        <taxon>Pseudomonadota</taxon>
        <taxon>Betaproteobacteria</taxon>
        <taxon>Burkholderiales</taxon>
        <taxon>Burkholderiaceae</taxon>
        <taxon>Ralstonia</taxon>
        <taxon>Ralstonia solanacearum species complex</taxon>
    </lineage>
</organism>
<proteinExistence type="predicted"/>
<reference evidence="1" key="1">
    <citation type="submission" date="2021-09" db="EMBL/GenBank/DDBJ databases">
        <title>Genomic analysis of Ralstonia spp.</title>
        <authorList>
            <person name="Aburjaile F."/>
            <person name="Ariute J.C."/>
            <person name="Pais A.K.L."/>
            <person name="Albuquerque G.M.R."/>
            <person name="Silva A.M.F."/>
            <person name="Brenig B."/>
            <person name="Azevedo V."/>
            <person name="Matiuzzi M."/>
            <person name="Ramos R."/>
            <person name="Goes-Neto A."/>
            <person name="Soares S."/>
            <person name="Iseppon A.M.B."/>
            <person name="Souza E."/>
            <person name="Gama M."/>
        </authorList>
    </citation>
    <scope>NUCLEOTIDE SEQUENCE</scope>
    <source>
        <strain evidence="1">B4</strain>
    </source>
</reference>
<dbReference type="AlphaFoldDB" id="A0AAE3V2P5"/>
<name>A0AAE3V2P5_RALSL</name>
<sequence length="51" mass="5338">MAIAAAGFNCSALWFASKQTVVDLMGNYRDAPGADIGALFVLIDKVDMTTG</sequence>